<protein>
    <submittedName>
        <fullName evidence="1">Uncharacterized protein</fullName>
    </submittedName>
</protein>
<dbReference type="AlphaFoldDB" id="A0AAV5AL35"/>
<evidence type="ECO:0000313" key="1">
    <source>
        <dbReference type="EMBL" id="GJJ13646.1"/>
    </source>
</evidence>
<reference evidence="1" key="1">
    <citation type="submission" date="2021-10" db="EMBL/GenBank/DDBJ databases">
        <title>De novo Genome Assembly of Clathrus columnatus (Basidiomycota, Fungi) Using Illumina and Nanopore Sequence Data.</title>
        <authorList>
            <person name="Ogiso-Tanaka E."/>
            <person name="Itagaki H."/>
            <person name="Hosoya T."/>
            <person name="Hosaka K."/>
        </authorList>
    </citation>
    <scope>NUCLEOTIDE SEQUENCE</scope>
    <source>
        <strain evidence="1">MO-923</strain>
    </source>
</reference>
<evidence type="ECO:0000313" key="2">
    <source>
        <dbReference type="Proteomes" id="UP001050691"/>
    </source>
</evidence>
<keyword evidence="2" id="KW-1185">Reference proteome</keyword>
<comment type="caution">
    <text evidence="1">The sequence shown here is derived from an EMBL/GenBank/DDBJ whole genome shotgun (WGS) entry which is preliminary data.</text>
</comment>
<dbReference type="Proteomes" id="UP001050691">
    <property type="component" value="Unassembled WGS sequence"/>
</dbReference>
<proteinExistence type="predicted"/>
<sequence length="135" mass="15829">MQQKLPTAEEYLESLEEWSHLTSAVYQWLKQTIKEHESDEWHWGVNFFWICYLGAAPFFPVALNPSVNWDPDIIPIASEFVNNRTKHLALSDYVPCGGGEKLFAWLVEWLHQRELWILHSVDVKEFQCRVIANGL</sequence>
<accession>A0AAV5AL35</accession>
<gene>
    <name evidence="1" type="ORF">Clacol_007902</name>
</gene>
<organism evidence="1 2">
    <name type="scientific">Clathrus columnatus</name>
    <dbReference type="NCBI Taxonomy" id="1419009"/>
    <lineage>
        <taxon>Eukaryota</taxon>
        <taxon>Fungi</taxon>
        <taxon>Dikarya</taxon>
        <taxon>Basidiomycota</taxon>
        <taxon>Agaricomycotina</taxon>
        <taxon>Agaricomycetes</taxon>
        <taxon>Phallomycetidae</taxon>
        <taxon>Phallales</taxon>
        <taxon>Clathraceae</taxon>
        <taxon>Clathrus</taxon>
    </lineage>
</organism>
<dbReference type="EMBL" id="BPWL01000009">
    <property type="protein sequence ID" value="GJJ13646.1"/>
    <property type="molecule type" value="Genomic_DNA"/>
</dbReference>
<name>A0AAV5AL35_9AGAM</name>